<gene>
    <name evidence="2" type="ORF">J2W40_001826</name>
</gene>
<evidence type="ECO:0000313" key="3">
    <source>
        <dbReference type="Proteomes" id="UP001267638"/>
    </source>
</evidence>
<comment type="caution">
    <text evidence="2">The sequence shown here is derived from an EMBL/GenBank/DDBJ whole genome shotgun (WGS) entry which is preliminary data.</text>
</comment>
<protein>
    <submittedName>
        <fullName evidence="2">Flap endonuclease-1-like 5' DNA nuclease</fullName>
    </submittedName>
</protein>
<keyword evidence="1" id="KW-1133">Transmembrane helix</keyword>
<dbReference type="Proteomes" id="UP001267638">
    <property type="component" value="Unassembled WGS sequence"/>
</dbReference>
<sequence>MSFTLNDIALLLIALVIGMIFGLMMSGRGKYRRAWRDEQLLHRQSVKERDARIEAAEARVRELERQAVPVGAGAAGVAAASATHERDDLSRIKGISQAQEVSLNEAGYQRFEQIAALGAEQEAALEARLGLVPGTIVQEDWRGQARTLETKPAKRGLFG</sequence>
<feature type="transmembrane region" description="Helical" evidence="1">
    <location>
        <begin position="6"/>
        <end position="26"/>
    </location>
</feature>
<accession>A0ABU1X0A5</accession>
<proteinExistence type="predicted"/>
<dbReference type="RefSeq" id="WP_310223792.1">
    <property type="nucleotide sequence ID" value="NZ_JAVDWV010000007.1"/>
</dbReference>
<organism evidence="2 3">
    <name type="scientific">Sphingobium xenophagum</name>
    <dbReference type="NCBI Taxonomy" id="121428"/>
    <lineage>
        <taxon>Bacteria</taxon>
        <taxon>Pseudomonadati</taxon>
        <taxon>Pseudomonadota</taxon>
        <taxon>Alphaproteobacteria</taxon>
        <taxon>Sphingomonadales</taxon>
        <taxon>Sphingomonadaceae</taxon>
        <taxon>Sphingobium</taxon>
    </lineage>
</organism>
<name>A0ABU1X0A5_SPHXE</name>
<evidence type="ECO:0000313" key="2">
    <source>
        <dbReference type="EMBL" id="MDR7155008.1"/>
    </source>
</evidence>
<dbReference type="EMBL" id="JAVDWV010000007">
    <property type="protein sequence ID" value="MDR7155008.1"/>
    <property type="molecule type" value="Genomic_DNA"/>
</dbReference>
<keyword evidence="3" id="KW-1185">Reference proteome</keyword>
<keyword evidence="1" id="KW-0812">Transmembrane</keyword>
<keyword evidence="1" id="KW-0472">Membrane</keyword>
<evidence type="ECO:0000256" key="1">
    <source>
        <dbReference type="SAM" id="Phobius"/>
    </source>
</evidence>
<reference evidence="2 3" key="1">
    <citation type="submission" date="2023-07" db="EMBL/GenBank/DDBJ databases">
        <title>Sorghum-associated microbial communities from plants grown in Nebraska, USA.</title>
        <authorList>
            <person name="Schachtman D."/>
        </authorList>
    </citation>
    <scope>NUCLEOTIDE SEQUENCE [LARGE SCALE GENOMIC DNA]</scope>
    <source>
        <strain evidence="2 3">4256</strain>
    </source>
</reference>